<dbReference type="InterPro" id="IPR035992">
    <property type="entry name" value="Ricin_B-like_lectins"/>
</dbReference>
<dbReference type="InterPro" id="IPR000772">
    <property type="entry name" value="Ricin_B_lectin"/>
</dbReference>
<dbReference type="PROSITE" id="PS50231">
    <property type="entry name" value="RICIN_B_LECTIN"/>
    <property type="match status" value="1"/>
</dbReference>
<keyword evidence="2" id="KW-0430">Lectin</keyword>
<accession>A0A3N4KU49</accession>
<dbReference type="Gene3D" id="2.80.10.50">
    <property type="match status" value="1"/>
</dbReference>
<dbReference type="EMBL" id="ML119119">
    <property type="protein sequence ID" value="RPB14056.1"/>
    <property type="molecule type" value="Genomic_DNA"/>
</dbReference>
<dbReference type="GO" id="GO:0030246">
    <property type="term" value="F:carbohydrate binding"/>
    <property type="evidence" value="ECO:0007669"/>
    <property type="project" value="UniProtKB-KW"/>
</dbReference>
<dbReference type="SMART" id="SM00458">
    <property type="entry name" value="RICIN"/>
    <property type="match status" value="1"/>
</dbReference>
<keyword evidence="3" id="KW-1185">Reference proteome</keyword>
<dbReference type="AlphaFoldDB" id="A0A3N4KU49"/>
<reference evidence="2 3" key="1">
    <citation type="journal article" date="2018" name="Nat. Ecol. Evol.">
        <title>Pezizomycetes genomes reveal the molecular basis of ectomycorrhizal truffle lifestyle.</title>
        <authorList>
            <person name="Murat C."/>
            <person name="Payen T."/>
            <person name="Noel B."/>
            <person name="Kuo A."/>
            <person name="Morin E."/>
            <person name="Chen J."/>
            <person name="Kohler A."/>
            <person name="Krizsan K."/>
            <person name="Balestrini R."/>
            <person name="Da Silva C."/>
            <person name="Montanini B."/>
            <person name="Hainaut M."/>
            <person name="Levati E."/>
            <person name="Barry K.W."/>
            <person name="Belfiori B."/>
            <person name="Cichocki N."/>
            <person name="Clum A."/>
            <person name="Dockter R.B."/>
            <person name="Fauchery L."/>
            <person name="Guy J."/>
            <person name="Iotti M."/>
            <person name="Le Tacon F."/>
            <person name="Lindquist E.A."/>
            <person name="Lipzen A."/>
            <person name="Malagnac F."/>
            <person name="Mello A."/>
            <person name="Molinier V."/>
            <person name="Miyauchi S."/>
            <person name="Poulain J."/>
            <person name="Riccioni C."/>
            <person name="Rubini A."/>
            <person name="Sitrit Y."/>
            <person name="Splivallo R."/>
            <person name="Traeger S."/>
            <person name="Wang M."/>
            <person name="Zifcakova L."/>
            <person name="Wipf D."/>
            <person name="Zambonelli A."/>
            <person name="Paolocci F."/>
            <person name="Nowrousian M."/>
            <person name="Ottonello S."/>
            <person name="Baldrian P."/>
            <person name="Spatafora J.W."/>
            <person name="Henrissat B."/>
            <person name="Nagy L.G."/>
            <person name="Aury J.M."/>
            <person name="Wincker P."/>
            <person name="Grigoriev I.V."/>
            <person name="Bonfante P."/>
            <person name="Martin F.M."/>
        </authorList>
    </citation>
    <scope>NUCLEOTIDE SEQUENCE [LARGE SCALE GENOMIC DNA]</scope>
    <source>
        <strain evidence="2 3">CCBAS932</strain>
    </source>
</reference>
<proteinExistence type="predicted"/>
<organism evidence="2 3">
    <name type="scientific">Morchella conica CCBAS932</name>
    <dbReference type="NCBI Taxonomy" id="1392247"/>
    <lineage>
        <taxon>Eukaryota</taxon>
        <taxon>Fungi</taxon>
        <taxon>Dikarya</taxon>
        <taxon>Ascomycota</taxon>
        <taxon>Pezizomycotina</taxon>
        <taxon>Pezizomycetes</taxon>
        <taxon>Pezizales</taxon>
        <taxon>Morchellaceae</taxon>
        <taxon>Morchella</taxon>
    </lineage>
</organism>
<gene>
    <name evidence="2" type="ORF">P167DRAFT_534286</name>
</gene>
<protein>
    <submittedName>
        <fullName evidence="2">Ricin B-like lectin</fullName>
    </submittedName>
</protein>
<evidence type="ECO:0000313" key="2">
    <source>
        <dbReference type="EMBL" id="RPB14056.1"/>
    </source>
</evidence>
<evidence type="ECO:0000313" key="3">
    <source>
        <dbReference type="Proteomes" id="UP000277580"/>
    </source>
</evidence>
<sequence>MGSRPLDDGVYFITNDKHRNHALTSLDNNAMAMEMASSRWELQFDPAVGAYECKHLNSGLVLDLEGGRGDPGTNIITYPAHGGQNQRWKIEKLDQGSFSVQSVQRPNLYMTAITDNSHYIINVIGGERTTSPRARWHFRKV</sequence>
<dbReference type="SMR" id="A0A3N4KU49"/>
<dbReference type="Pfam" id="PF14200">
    <property type="entry name" value="RicinB_lectin_2"/>
    <property type="match status" value="1"/>
</dbReference>
<dbReference type="SUPFAM" id="SSF50370">
    <property type="entry name" value="Ricin B-like lectins"/>
    <property type="match status" value="1"/>
</dbReference>
<dbReference type="InParanoid" id="A0A3N4KU49"/>
<name>A0A3N4KU49_9PEZI</name>
<dbReference type="OrthoDB" id="2131701at2759"/>
<dbReference type="Proteomes" id="UP000277580">
    <property type="component" value="Unassembled WGS sequence"/>
</dbReference>
<dbReference type="CDD" id="cd00161">
    <property type="entry name" value="beta-trefoil_Ricin-like"/>
    <property type="match status" value="1"/>
</dbReference>
<evidence type="ECO:0000259" key="1">
    <source>
        <dbReference type="SMART" id="SM00458"/>
    </source>
</evidence>
<feature type="domain" description="Ricin B lectin" evidence="1">
    <location>
        <begin position="8"/>
        <end position="139"/>
    </location>
</feature>